<evidence type="ECO:0000256" key="1">
    <source>
        <dbReference type="ARBA" id="ARBA00022999"/>
    </source>
</evidence>
<dbReference type="Pfam" id="PF00017">
    <property type="entry name" value="SH2"/>
    <property type="match status" value="1"/>
</dbReference>
<dbReference type="Proteomes" id="UP001155660">
    <property type="component" value="Unplaced"/>
</dbReference>
<keyword evidence="1 2" id="KW-0727">SH2 domain</keyword>
<evidence type="ECO:0000259" key="5">
    <source>
        <dbReference type="PROSITE" id="PS50001"/>
    </source>
</evidence>
<evidence type="ECO:0000256" key="4">
    <source>
        <dbReference type="SAM" id="MobiDB-lite"/>
    </source>
</evidence>
<dbReference type="OrthoDB" id="10003345at2759"/>
<sequence length="488" mass="57316">MKQVWCSWRISHTDWRKTQCRRDSVWALRRQRAGSSLVLKVFELCSRGVKMLQQILVDMFIEPELLAELNEEQKQILFFKMREEQIRRWREREAQLENEEAARVKVKKGKTVSWMKGLDDDVWVWVMGEHPDDKPYDQICDEVMAERAALQAQREAEKLRAKKAAELEKRFSGLHLEPEQVVLSEQEVRQKEQRRAEEELKVLPVSSLLLNTWFVSVLTWRLVLCQKLELEERRKAEEELRRLEQERKQQIYISLKEVQGSKHTREEEEDKEWQNTLQKSKAADMRRRSLAKQTIEDHRRRSVRALERGRVAAMTKAFGSTNPAPAPKPRNTTNNSNAIRRKGGMRRSLSASSREHIIRWFKEEQLPLRAGFQRDQSRIAPWFHGIISREEAEALLEEGEPGFFLVRVSERVFGYVLSYRSSEGIKHLLIDASESCYMLLGDQIRFSSLSELLEYHQVEPLSSSGVEEYLRRACGQKAATADYTDLFT</sequence>
<reference evidence="6" key="1">
    <citation type="submission" date="2025-08" db="UniProtKB">
        <authorList>
            <consortium name="RefSeq"/>
        </authorList>
    </citation>
    <scope>IDENTIFICATION</scope>
    <source>
        <tissue evidence="6">Muscle</tissue>
    </source>
</reference>
<dbReference type="AlphaFoldDB" id="A0A9Q9ZFG9"/>
<dbReference type="InterPro" id="IPR000980">
    <property type="entry name" value="SH2"/>
</dbReference>
<dbReference type="PANTHER" id="PTHR14388:SF5">
    <property type="entry name" value="SH2 DOMAIN-CONTAINING PROTEIN 4A"/>
    <property type="match status" value="1"/>
</dbReference>
<dbReference type="SMART" id="SM00252">
    <property type="entry name" value="SH2"/>
    <property type="match status" value="1"/>
</dbReference>
<dbReference type="GO" id="GO:0005737">
    <property type="term" value="C:cytoplasm"/>
    <property type="evidence" value="ECO:0007669"/>
    <property type="project" value="TreeGrafter"/>
</dbReference>
<accession>A0A9Q9ZFG9</accession>
<dbReference type="PROSITE" id="PS50001">
    <property type="entry name" value="SH2"/>
    <property type="match status" value="1"/>
</dbReference>
<protein>
    <submittedName>
        <fullName evidence="6">SH2 domain-containing protein 4A-like isoform X1</fullName>
    </submittedName>
</protein>
<dbReference type="KEGG" id="ccar:109071236"/>
<feature type="domain" description="SH2" evidence="5">
    <location>
        <begin position="382"/>
        <end position="474"/>
    </location>
</feature>
<evidence type="ECO:0000256" key="3">
    <source>
        <dbReference type="SAM" id="Coils"/>
    </source>
</evidence>
<name>A0A9Q9ZFG9_CYPCA</name>
<feature type="region of interest" description="Disordered" evidence="4">
    <location>
        <begin position="260"/>
        <end position="289"/>
    </location>
</feature>
<evidence type="ECO:0000256" key="2">
    <source>
        <dbReference type="PROSITE-ProRule" id="PRU00191"/>
    </source>
</evidence>
<dbReference type="PANTHER" id="PTHR14388">
    <property type="entry name" value="T CELL-SPECIFIC ADAPTER PROTEIN TSAD"/>
    <property type="match status" value="1"/>
</dbReference>
<proteinExistence type="predicted"/>
<organism evidence="6">
    <name type="scientific">Cyprinus carpio</name>
    <name type="common">Common carp</name>
    <dbReference type="NCBI Taxonomy" id="7962"/>
    <lineage>
        <taxon>Eukaryota</taxon>
        <taxon>Metazoa</taxon>
        <taxon>Chordata</taxon>
        <taxon>Craniata</taxon>
        <taxon>Vertebrata</taxon>
        <taxon>Euteleostomi</taxon>
        <taxon>Actinopterygii</taxon>
        <taxon>Neopterygii</taxon>
        <taxon>Teleostei</taxon>
        <taxon>Ostariophysi</taxon>
        <taxon>Cypriniformes</taxon>
        <taxon>Cyprinidae</taxon>
        <taxon>Cyprininae</taxon>
        <taxon>Cyprinus</taxon>
    </lineage>
</organism>
<keyword evidence="3" id="KW-0175">Coiled coil</keyword>
<dbReference type="GeneID" id="109071236"/>
<feature type="coiled-coil region" evidence="3">
    <location>
        <begin position="140"/>
        <end position="201"/>
    </location>
</feature>
<feature type="coiled-coil region" evidence="3">
    <location>
        <begin position="226"/>
        <end position="253"/>
    </location>
</feature>
<evidence type="ECO:0000313" key="6">
    <source>
        <dbReference type="RefSeq" id="XP_018943260.2"/>
    </source>
</evidence>
<dbReference type="RefSeq" id="XP_018943260.2">
    <property type="nucleotide sequence ID" value="XM_019087715.2"/>
</dbReference>
<gene>
    <name evidence="6" type="primary">LOC109071236</name>
</gene>
<feature type="region of interest" description="Disordered" evidence="4">
    <location>
        <begin position="318"/>
        <end position="346"/>
    </location>
</feature>